<proteinExistence type="predicted"/>
<protein>
    <recommendedName>
        <fullName evidence="4">Lecithin:cholesterol acyltransferase</fullName>
    </recommendedName>
</protein>
<dbReference type="GO" id="GO:0006629">
    <property type="term" value="P:lipid metabolic process"/>
    <property type="evidence" value="ECO:0007669"/>
    <property type="project" value="InterPro"/>
</dbReference>
<keyword evidence="3" id="KW-1185">Reference proteome</keyword>
<evidence type="ECO:0000256" key="1">
    <source>
        <dbReference type="SAM" id="SignalP"/>
    </source>
</evidence>
<sequence>MWHPCRSDVLCVALLVGTAAAAFVPSGPLTPVVFVPGKGGNQLEAKLDKLNTVNDCAKRSGWFRIWLDLWSVLVGEECIAENLLLHYNETTRKSSNYPGVTTRVPGWGTTKTMEYLDPSWTAWLLGNMGAYAVHLVEGLLKWGYQREKTIVGAPYDFRYAPHSQDDYYGRVRALIENTYIANEDTRIVLIAHSMGGLFMHRFLRQQTDAWKNKYIEAFVTLNTPWSGAVVVAHIYSSGMNWGLRAIDPLVLRTMHRTHETASLLFPTGDAWGADDVIVETSERNYSMSNLDEYFMDINFTRGLEFLENVRDAKENLQHPGVDTYCLYGSGIPTPEMLVYGEGEFPDMQPETKMGDGDGTVNLRSLRYCRRWHDGHNSKTVFYSEELPNTGHHRILDHKRILDVMQMIFERRLHK</sequence>
<comment type="caution">
    <text evidence="2">The sequence shown here is derived from an EMBL/GenBank/DDBJ whole genome shotgun (WGS) entry which is preliminary data.</text>
</comment>
<dbReference type="AlphaFoldDB" id="A0AAD9NWP7"/>
<dbReference type="Gene3D" id="3.40.50.1820">
    <property type="entry name" value="alpha/beta hydrolase"/>
    <property type="match status" value="1"/>
</dbReference>
<dbReference type="InterPro" id="IPR029058">
    <property type="entry name" value="AB_hydrolase_fold"/>
</dbReference>
<feature type="chain" id="PRO_5042240227" description="Lecithin:cholesterol acyltransferase" evidence="1">
    <location>
        <begin position="22"/>
        <end position="414"/>
    </location>
</feature>
<reference evidence="2" key="1">
    <citation type="journal article" date="2023" name="Mol. Biol. Evol.">
        <title>Third-Generation Sequencing Reveals the Adaptive Role of the Epigenome in Three Deep-Sea Polychaetes.</title>
        <authorList>
            <person name="Perez M."/>
            <person name="Aroh O."/>
            <person name="Sun Y."/>
            <person name="Lan Y."/>
            <person name="Juniper S.K."/>
            <person name="Young C.R."/>
            <person name="Angers B."/>
            <person name="Qian P.Y."/>
        </authorList>
    </citation>
    <scope>NUCLEOTIDE SEQUENCE</scope>
    <source>
        <strain evidence="2">R07B-5</strain>
    </source>
</reference>
<keyword evidence="1" id="KW-0732">Signal</keyword>
<dbReference type="Pfam" id="PF02450">
    <property type="entry name" value="LCAT"/>
    <property type="match status" value="1"/>
</dbReference>
<evidence type="ECO:0008006" key="4">
    <source>
        <dbReference type="Google" id="ProtNLM"/>
    </source>
</evidence>
<feature type="signal peptide" evidence="1">
    <location>
        <begin position="1"/>
        <end position="21"/>
    </location>
</feature>
<dbReference type="GO" id="GO:0008374">
    <property type="term" value="F:O-acyltransferase activity"/>
    <property type="evidence" value="ECO:0007669"/>
    <property type="project" value="InterPro"/>
</dbReference>
<organism evidence="2 3">
    <name type="scientific">Ridgeia piscesae</name>
    <name type="common">Tubeworm</name>
    <dbReference type="NCBI Taxonomy" id="27915"/>
    <lineage>
        <taxon>Eukaryota</taxon>
        <taxon>Metazoa</taxon>
        <taxon>Spiralia</taxon>
        <taxon>Lophotrochozoa</taxon>
        <taxon>Annelida</taxon>
        <taxon>Polychaeta</taxon>
        <taxon>Sedentaria</taxon>
        <taxon>Canalipalpata</taxon>
        <taxon>Sabellida</taxon>
        <taxon>Siboglinidae</taxon>
        <taxon>Ridgeia</taxon>
    </lineage>
</organism>
<evidence type="ECO:0000313" key="2">
    <source>
        <dbReference type="EMBL" id="KAK2183869.1"/>
    </source>
</evidence>
<name>A0AAD9NWP7_RIDPI</name>
<dbReference type="EMBL" id="JAODUO010000292">
    <property type="protein sequence ID" value="KAK2183869.1"/>
    <property type="molecule type" value="Genomic_DNA"/>
</dbReference>
<dbReference type="SUPFAM" id="SSF53474">
    <property type="entry name" value="alpha/beta-Hydrolases"/>
    <property type="match status" value="1"/>
</dbReference>
<accession>A0AAD9NWP7</accession>
<evidence type="ECO:0000313" key="3">
    <source>
        <dbReference type="Proteomes" id="UP001209878"/>
    </source>
</evidence>
<gene>
    <name evidence="2" type="ORF">NP493_293g01023</name>
</gene>
<dbReference type="PANTHER" id="PTHR11440">
    <property type="entry name" value="LECITHIN-CHOLESTEROL ACYLTRANSFERASE-RELATED"/>
    <property type="match status" value="1"/>
</dbReference>
<dbReference type="Proteomes" id="UP001209878">
    <property type="component" value="Unassembled WGS sequence"/>
</dbReference>
<dbReference type="InterPro" id="IPR003386">
    <property type="entry name" value="LACT/PDAT_acylTrfase"/>
</dbReference>